<protein>
    <submittedName>
        <fullName evidence="5">FadR family transcriptional regulator</fullName>
    </submittedName>
</protein>
<dbReference type="Pfam" id="PF07729">
    <property type="entry name" value="FCD"/>
    <property type="match status" value="1"/>
</dbReference>
<dbReference type="SMART" id="SM00895">
    <property type="entry name" value="FCD"/>
    <property type="match status" value="1"/>
</dbReference>
<dbReference type="CDD" id="cd07377">
    <property type="entry name" value="WHTH_GntR"/>
    <property type="match status" value="1"/>
</dbReference>
<dbReference type="InterPro" id="IPR036390">
    <property type="entry name" value="WH_DNA-bd_sf"/>
</dbReference>
<comment type="caution">
    <text evidence="5">The sequence shown here is derived from an EMBL/GenBank/DDBJ whole genome shotgun (WGS) entry which is preliminary data.</text>
</comment>
<dbReference type="SUPFAM" id="SSF46785">
    <property type="entry name" value="Winged helix' DNA-binding domain"/>
    <property type="match status" value="1"/>
</dbReference>
<evidence type="ECO:0000256" key="1">
    <source>
        <dbReference type="ARBA" id="ARBA00023015"/>
    </source>
</evidence>
<dbReference type="RefSeq" id="WP_190931220.1">
    <property type="nucleotide sequence ID" value="NZ_JACXJA010000044.1"/>
</dbReference>
<evidence type="ECO:0000313" key="5">
    <source>
        <dbReference type="EMBL" id="MBD2865599.1"/>
    </source>
</evidence>
<gene>
    <name evidence="5" type="ORF">IDH45_26810</name>
</gene>
<dbReference type="PROSITE" id="PS50949">
    <property type="entry name" value="HTH_GNTR"/>
    <property type="match status" value="1"/>
</dbReference>
<dbReference type="PANTHER" id="PTHR43537">
    <property type="entry name" value="TRANSCRIPTIONAL REGULATOR, GNTR FAMILY"/>
    <property type="match status" value="1"/>
</dbReference>
<evidence type="ECO:0000256" key="2">
    <source>
        <dbReference type="ARBA" id="ARBA00023125"/>
    </source>
</evidence>
<dbReference type="Gene3D" id="1.10.10.10">
    <property type="entry name" value="Winged helix-like DNA-binding domain superfamily/Winged helix DNA-binding domain"/>
    <property type="match status" value="1"/>
</dbReference>
<keyword evidence="6" id="KW-1185">Reference proteome</keyword>
<dbReference type="InterPro" id="IPR000524">
    <property type="entry name" value="Tscrpt_reg_HTH_GntR"/>
</dbReference>
<evidence type="ECO:0000313" key="6">
    <source>
        <dbReference type="Proteomes" id="UP000639396"/>
    </source>
</evidence>
<reference evidence="5" key="1">
    <citation type="submission" date="2020-09" db="EMBL/GenBank/DDBJ databases">
        <title>A novel bacterium of genus Paenibacillus, isolated from South China Sea.</title>
        <authorList>
            <person name="Huang H."/>
            <person name="Mo K."/>
            <person name="Hu Y."/>
        </authorList>
    </citation>
    <scope>NUCLEOTIDE SEQUENCE</scope>
    <source>
        <strain evidence="5">IB182363</strain>
    </source>
</reference>
<dbReference type="Gene3D" id="1.20.120.530">
    <property type="entry name" value="GntR ligand-binding domain-like"/>
    <property type="match status" value="1"/>
</dbReference>
<dbReference type="SUPFAM" id="SSF48008">
    <property type="entry name" value="GntR ligand-binding domain-like"/>
    <property type="match status" value="1"/>
</dbReference>
<accession>A0A927CDR6</accession>
<keyword evidence="2" id="KW-0238">DNA-binding</keyword>
<dbReference type="InterPro" id="IPR008920">
    <property type="entry name" value="TF_FadR/GntR_C"/>
</dbReference>
<dbReference type="GO" id="GO:0003677">
    <property type="term" value="F:DNA binding"/>
    <property type="evidence" value="ECO:0007669"/>
    <property type="project" value="UniProtKB-KW"/>
</dbReference>
<feature type="domain" description="HTH gntR-type" evidence="4">
    <location>
        <begin position="9"/>
        <end position="77"/>
    </location>
</feature>
<organism evidence="5 6">
    <name type="scientific">Paenibacillus oceani</name>
    <dbReference type="NCBI Taxonomy" id="2772510"/>
    <lineage>
        <taxon>Bacteria</taxon>
        <taxon>Bacillati</taxon>
        <taxon>Bacillota</taxon>
        <taxon>Bacilli</taxon>
        <taxon>Bacillales</taxon>
        <taxon>Paenibacillaceae</taxon>
        <taxon>Paenibacillus</taxon>
    </lineage>
</organism>
<dbReference type="InterPro" id="IPR036388">
    <property type="entry name" value="WH-like_DNA-bd_sf"/>
</dbReference>
<dbReference type="PRINTS" id="PR00035">
    <property type="entry name" value="HTHGNTR"/>
</dbReference>
<dbReference type="SMART" id="SM00345">
    <property type="entry name" value="HTH_GNTR"/>
    <property type="match status" value="1"/>
</dbReference>
<dbReference type="AlphaFoldDB" id="A0A927CDR6"/>
<dbReference type="InterPro" id="IPR011711">
    <property type="entry name" value="GntR_C"/>
</dbReference>
<evidence type="ECO:0000256" key="3">
    <source>
        <dbReference type="ARBA" id="ARBA00023163"/>
    </source>
</evidence>
<dbReference type="EMBL" id="JACXJA010000044">
    <property type="protein sequence ID" value="MBD2865599.1"/>
    <property type="molecule type" value="Genomic_DNA"/>
</dbReference>
<dbReference type="GO" id="GO:0003700">
    <property type="term" value="F:DNA-binding transcription factor activity"/>
    <property type="evidence" value="ECO:0007669"/>
    <property type="project" value="InterPro"/>
</dbReference>
<dbReference type="PANTHER" id="PTHR43537:SF5">
    <property type="entry name" value="UXU OPERON TRANSCRIPTIONAL REGULATOR"/>
    <property type="match status" value="1"/>
</dbReference>
<sequence length="231" mass="26449">MKFVSIQKQRVYQIVIDQIRKSVDLGELKSGDKLPSERELAEELSVSRAAVREAMSVLEAMRIVKVLPGVGIYIEEDPTKDLIARMDEMVKVGNSDLISLLEVRQAIESQAAHLAAIRRRDSDLRALEEAYGNLKQSVERNEVAAEEDYDFHIAVVEATYNPMLMEAVKFLSEKFLAGLYHSRSESIRIPGKSAIVLEEHWRIYRAIADKNAEQARKLMWEHLDNVKSRYY</sequence>
<name>A0A927CDR6_9BACL</name>
<dbReference type="Proteomes" id="UP000639396">
    <property type="component" value="Unassembled WGS sequence"/>
</dbReference>
<keyword evidence="1" id="KW-0805">Transcription regulation</keyword>
<proteinExistence type="predicted"/>
<evidence type="ECO:0000259" key="4">
    <source>
        <dbReference type="PROSITE" id="PS50949"/>
    </source>
</evidence>
<keyword evidence="3" id="KW-0804">Transcription</keyword>
<dbReference type="Pfam" id="PF00392">
    <property type="entry name" value="GntR"/>
    <property type="match status" value="1"/>
</dbReference>